<keyword evidence="1" id="KW-1133">Transmembrane helix</keyword>
<reference evidence="2" key="2">
    <citation type="submission" date="2021-03" db="UniProtKB">
        <authorList>
            <consortium name="EnsemblPlants"/>
        </authorList>
    </citation>
    <scope>IDENTIFICATION</scope>
</reference>
<reference evidence="2" key="1">
    <citation type="journal article" date="2017" name="Nature">
        <title>The genome of Chenopodium quinoa.</title>
        <authorList>
            <person name="Jarvis D.E."/>
            <person name="Ho Y.S."/>
            <person name="Lightfoot D.J."/>
            <person name="Schmoeckel S.M."/>
            <person name="Li B."/>
            <person name="Borm T.J.A."/>
            <person name="Ohyanagi H."/>
            <person name="Mineta K."/>
            <person name="Michell C.T."/>
            <person name="Saber N."/>
            <person name="Kharbatia N.M."/>
            <person name="Rupper R.R."/>
            <person name="Sharp A.R."/>
            <person name="Dally N."/>
            <person name="Boughton B.A."/>
            <person name="Woo Y.H."/>
            <person name="Gao G."/>
            <person name="Schijlen E.G.W.M."/>
            <person name="Guo X."/>
            <person name="Momin A.A."/>
            <person name="Negrao S."/>
            <person name="Al-Babili S."/>
            <person name="Gehring C."/>
            <person name="Roessner U."/>
            <person name="Jung C."/>
            <person name="Murphy K."/>
            <person name="Arold S.T."/>
            <person name="Gojobori T."/>
            <person name="van der Linden C.G."/>
            <person name="van Loo E.N."/>
            <person name="Jellen E.N."/>
            <person name="Maughan P.J."/>
            <person name="Tester M."/>
        </authorList>
    </citation>
    <scope>NUCLEOTIDE SEQUENCE [LARGE SCALE GENOMIC DNA]</scope>
    <source>
        <strain evidence="2">cv. PI 614886</strain>
    </source>
</reference>
<evidence type="ECO:0000256" key="1">
    <source>
        <dbReference type="SAM" id="Phobius"/>
    </source>
</evidence>
<proteinExistence type="predicted"/>
<dbReference type="Gramene" id="AUR62009915-RA">
    <property type="protein sequence ID" value="AUR62009915-RA:cds"/>
    <property type="gene ID" value="AUR62009915"/>
</dbReference>
<keyword evidence="1" id="KW-0812">Transmembrane</keyword>
<evidence type="ECO:0000313" key="2">
    <source>
        <dbReference type="EnsemblPlants" id="AUR62009915-RA:cds"/>
    </source>
</evidence>
<keyword evidence="1" id="KW-0472">Membrane</keyword>
<dbReference type="AlphaFoldDB" id="A0A803LDH6"/>
<keyword evidence="3" id="KW-1185">Reference proteome</keyword>
<name>A0A803LDH6_CHEQI</name>
<accession>A0A803LDH6</accession>
<dbReference type="Proteomes" id="UP000596660">
    <property type="component" value="Unplaced"/>
</dbReference>
<feature type="transmembrane region" description="Helical" evidence="1">
    <location>
        <begin position="38"/>
        <end position="58"/>
    </location>
</feature>
<sequence>MVKVLVRVDFQRRPDFHAVPIHGSLFIYKCDRGMGSRWLHPYVVVAVYATTGYHMVFYHSK</sequence>
<organism evidence="2 3">
    <name type="scientific">Chenopodium quinoa</name>
    <name type="common">Quinoa</name>
    <dbReference type="NCBI Taxonomy" id="63459"/>
    <lineage>
        <taxon>Eukaryota</taxon>
        <taxon>Viridiplantae</taxon>
        <taxon>Streptophyta</taxon>
        <taxon>Embryophyta</taxon>
        <taxon>Tracheophyta</taxon>
        <taxon>Spermatophyta</taxon>
        <taxon>Magnoliopsida</taxon>
        <taxon>eudicotyledons</taxon>
        <taxon>Gunneridae</taxon>
        <taxon>Pentapetalae</taxon>
        <taxon>Caryophyllales</taxon>
        <taxon>Chenopodiaceae</taxon>
        <taxon>Chenopodioideae</taxon>
        <taxon>Atripliceae</taxon>
        <taxon>Chenopodium</taxon>
    </lineage>
</organism>
<dbReference type="EnsemblPlants" id="AUR62009915-RA">
    <property type="protein sequence ID" value="AUR62009915-RA:cds"/>
    <property type="gene ID" value="AUR62009915"/>
</dbReference>
<protein>
    <submittedName>
        <fullName evidence="2">Uncharacterized protein</fullName>
    </submittedName>
</protein>
<evidence type="ECO:0000313" key="3">
    <source>
        <dbReference type="Proteomes" id="UP000596660"/>
    </source>
</evidence>